<evidence type="ECO:0000313" key="1">
    <source>
        <dbReference type="EMBL" id="MPC20729.1"/>
    </source>
</evidence>
<reference evidence="1 2" key="1">
    <citation type="submission" date="2019-05" db="EMBL/GenBank/DDBJ databases">
        <title>Another draft genome of Portunus trituberculatus and its Hox gene families provides insights of decapod evolution.</title>
        <authorList>
            <person name="Jeong J.-H."/>
            <person name="Song I."/>
            <person name="Kim S."/>
            <person name="Choi T."/>
            <person name="Kim D."/>
            <person name="Ryu S."/>
            <person name="Kim W."/>
        </authorList>
    </citation>
    <scope>NUCLEOTIDE SEQUENCE [LARGE SCALE GENOMIC DNA]</scope>
    <source>
        <tissue evidence="1">Muscle</tissue>
    </source>
</reference>
<organism evidence="1 2">
    <name type="scientific">Portunus trituberculatus</name>
    <name type="common">Swimming crab</name>
    <name type="synonym">Neptunus trituberculatus</name>
    <dbReference type="NCBI Taxonomy" id="210409"/>
    <lineage>
        <taxon>Eukaryota</taxon>
        <taxon>Metazoa</taxon>
        <taxon>Ecdysozoa</taxon>
        <taxon>Arthropoda</taxon>
        <taxon>Crustacea</taxon>
        <taxon>Multicrustacea</taxon>
        <taxon>Malacostraca</taxon>
        <taxon>Eumalacostraca</taxon>
        <taxon>Eucarida</taxon>
        <taxon>Decapoda</taxon>
        <taxon>Pleocyemata</taxon>
        <taxon>Brachyura</taxon>
        <taxon>Eubrachyura</taxon>
        <taxon>Portunoidea</taxon>
        <taxon>Portunidae</taxon>
        <taxon>Portuninae</taxon>
        <taxon>Portunus</taxon>
    </lineage>
</organism>
<protein>
    <submittedName>
        <fullName evidence="1">Uncharacterized protein</fullName>
    </submittedName>
</protein>
<dbReference type="Proteomes" id="UP000324222">
    <property type="component" value="Unassembled WGS sequence"/>
</dbReference>
<sequence>MVATAHHGHSRTARRTVACHSLRLRRRRCRSGTLATRIYELATPLSTRQWRHVIGRFNCYLII</sequence>
<name>A0A5B7DI55_PORTR</name>
<comment type="caution">
    <text evidence="1">The sequence shown here is derived from an EMBL/GenBank/DDBJ whole genome shotgun (WGS) entry which is preliminary data.</text>
</comment>
<gene>
    <name evidence="1" type="ORF">E2C01_013684</name>
</gene>
<accession>A0A5B7DI55</accession>
<dbReference type="EMBL" id="VSRR010000904">
    <property type="protein sequence ID" value="MPC20729.1"/>
    <property type="molecule type" value="Genomic_DNA"/>
</dbReference>
<proteinExistence type="predicted"/>
<dbReference type="AlphaFoldDB" id="A0A5B7DI55"/>
<keyword evidence="2" id="KW-1185">Reference proteome</keyword>
<evidence type="ECO:0000313" key="2">
    <source>
        <dbReference type="Proteomes" id="UP000324222"/>
    </source>
</evidence>